<dbReference type="NCBIfam" id="NF033889">
    <property type="entry name" value="termin_lrg_T7"/>
    <property type="match status" value="1"/>
</dbReference>
<gene>
    <name evidence="2" type="ORF">FHY32_000976</name>
</gene>
<evidence type="ECO:0000259" key="1">
    <source>
        <dbReference type="Pfam" id="PF22530"/>
    </source>
</evidence>
<dbReference type="GO" id="GO:0016887">
    <property type="term" value="F:ATP hydrolysis activity"/>
    <property type="evidence" value="ECO:0007669"/>
    <property type="project" value="InterPro"/>
</dbReference>
<name>A0AAW3U0U2_XANEU</name>
<dbReference type="InterPro" id="IPR044271">
    <property type="entry name" value="Terminase_large_su_gp19"/>
</dbReference>
<proteinExistence type="inferred from homology"/>
<sequence length="559" mass="63509">MGASGITSLHVIHPWEDFRNFAFDLWTHLALPSPTPVQYDICSYLQHGPRRRMVQAFRGVGKSFLTAGYVCWLLWKDPQHKIMVVSASKERADAFSVFVKQIIETFEPLSHLRPRSDQRNSNLAFDVGPALPDQSPSVKSVGITGQLTGSRANTIIPDDIEVVKNSQTIVQREKLAELIKEFDAVLKPGGQVIYLGTPQTEESLYNKLPERGYDIRIWPARFPKDMKQRVAYGAMLAPVIAAAFDDNQALAWTPTDSRRFDEKDLMEREASYGRAGFALQFMLDTTLSDAEKYPLKLSDFIVMDVDREVAPIRVVWSSGKQQVVEELPSVGFSGDRWHQPMYVAPEMEEFTGSLMTVDPSGRGGDETGFCVTKVLRGMIYLRRSGGFKGGYEDSTLEGLAHIARAEKVQLILVESNFGDGMFNKLFEPVLKRIYPCSVEEIKHSTQKERRICDTIEPVLNQHRLVVDKAVIRADADTENHHYQLFHQLSRMTRDRGAVKHDDRVEPLAMALAYWADQLARNVEDEESRRMEELQEQDYLDFIQSVTGRAVDEANFYDNY</sequence>
<dbReference type="HAMAP" id="MF_04147">
    <property type="entry name" value="TERL_T7"/>
    <property type="match status" value="1"/>
</dbReference>
<dbReference type="InterPro" id="IPR027417">
    <property type="entry name" value="P-loop_NTPase"/>
</dbReference>
<dbReference type="InterPro" id="IPR054762">
    <property type="entry name" value="Gp19_RNaseH-like"/>
</dbReference>
<dbReference type="EMBL" id="JACHNL010000002">
    <property type="protein sequence ID" value="MBB4722658.1"/>
    <property type="molecule type" value="Genomic_DNA"/>
</dbReference>
<dbReference type="GO" id="GO:0004519">
    <property type="term" value="F:endonuclease activity"/>
    <property type="evidence" value="ECO:0007669"/>
    <property type="project" value="InterPro"/>
</dbReference>
<dbReference type="InterPro" id="IPR047987">
    <property type="entry name" value="Gp19-like_virus"/>
</dbReference>
<organism evidence="2 3">
    <name type="scientific">Xanthomonas euvesicatoria</name>
    <dbReference type="NCBI Taxonomy" id="456327"/>
    <lineage>
        <taxon>Bacteria</taxon>
        <taxon>Pseudomonadati</taxon>
        <taxon>Pseudomonadota</taxon>
        <taxon>Gammaproteobacteria</taxon>
        <taxon>Lysobacterales</taxon>
        <taxon>Lysobacteraceae</taxon>
        <taxon>Xanthomonas</taxon>
    </lineage>
</organism>
<reference evidence="2 3" key="1">
    <citation type="submission" date="2020-08" db="EMBL/GenBank/DDBJ databases">
        <title>Studying the diversity of plant-associated saprophytic bacteria and their role in host health and plant-pathogen interactions.</title>
        <authorList>
            <person name="Potnis N."/>
        </authorList>
    </citation>
    <scope>NUCLEOTIDE SEQUENCE [LARGE SCALE GENOMIC DNA]</scope>
    <source>
        <strain evidence="2 3">CFBP 7922</strain>
    </source>
</reference>
<dbReference type="GO" id="GO:0005524">
    <property type="term" value="F:ATP binding"/>
    <property type="evidence" value="ECO:0007669"/>
    <property type="project" value="InterPro"/>
</dbReference>
<dbReference type="AlphaFoldDB" id="A0AAW3U0U2"/>
<dbReference type="RefSeq" id="WP_184420244.1">
    <property type="nucleotide sequence ID" value="NZ_JACHNK010000002.1"/>
</dbReference>
<dbReference type="Gene3D" id="3.30.420.240">
    <property type="match status" value="1"/>
</dbReference>
<dbReference type="Pfam" id="PF22530">
    <property type="entry name" value="Terminase-T7_RNaseH-like"/>
    <property type="match status" value="1"/>
</dbReference>
<dbReference type="Gene3D" id="3.40.50.300">
    <property type="entry name" value="P-loop containing nucleotide triphosphate hydrolases"/>
    <property type="match status" value="1"/>
</dbReference>
<feature type="domain" description="Terminase large subunit ribonuclease H-like" evidence="1">
    <location>
        <begin position="357"/>
        <end position="464"/>
    </location>
</feature>
<evidence type="ECO:0000313" key="3">
    <source>
        <dbReference type="Proteomes" id="UP000576603"/>
    </source>
</evidence>
<evidence type="ECO:0000313" key="2">
    <source>
        <dbReference type="EMBL" id="MBB4722658.1"/>
    </source>
</evidence>
<accession>A0AAW3U0U2</accession>
<comment type="caution">
    <text evidence="2">The sequence shown here is derived from an EMBL/GenBank/DDBJ whole genome shotgun (WGS) entry which is preliminary data.</text>
</comment>
<dbReference type="SUPFAM" id="SSF52540">
    <property type="entry name" value="P-loop containing nucleoside triphosphate hydrolases"/>
    <property type="match status" value="1"/>
</dbReference>
<protein>
    <recommendedName>
        <fullName evidence="1">Terminase large subunit ribonuclease H-like domain-containing protein</fullName>
    </recommendedName>
</protein>
<dbReference type="Proteomes" id="UP000576603">
    <property type="component" value="Unassembled WGS sequence"/>
</dbReference>